<dbReference type="Gene3D" id="4.10.240.10">
    <property type="entry name" value="Zn(2)-C6 fungal-type DNA-binding domain"/>
    <property type="match status" value="2"/>
</dbReference>
<dbReference type="GO" id="GO:0008270">
    <property type="term" value="F:zinc ion binding"/>
    <property type="evidence" value="ECO:0007669"/>
    <property type="project" value="InterPro"/>
</dbReference>
<dbReference type="EMBL" id="KN839846">
    <property type="protein sequence ID" value="KIJ64537.1"/>
    <property type="molecule type" value="Genomic_DNA"/>
</dbReference>
<evidence type="ECO:0000256" key="5">
    <source>
        <dbReference type="ARBA" id="ARBA00023242"/>
    </source>
</evidence>
<dbReference type="CDD" id="cd12148">
    <property type="entry name" value="fungal_TF_MHR"/>
    <property type="match status" value="1"/>
</dbReference>
<dbReference type="AlphaFoldDB" id="A0A0C9WFW0"/>
<feature type="domain" description="Zn(2)-C6 fungal-type" evidence="7">
    <location>
        <begin position="52"/>
        <end position="84"/>
    </location>
</feature>
<evidence type="ECO:0000259" key="7">
    <source>
        <dbReference type="PROSITE" id="PS50048"/>
    </source>
</evidence>
<feature type="compositionally biased region" description="Low complexity" evidence="6">
    <location>
        <begin position="132"/>
        <end position="148"/>
    </location>
</feature>
<feature type="domain" description="Zn(2)-C6 fungal-type" evidence="7">
    <location>
        <begin position="2"/>
        <end position="34"/>
    </location>
</feature>
<keyword evidence="3" id="KW-0805">Transcription regulation</keyword>
<gene>
    <name evidence="8" type="ORF">HYDPIDRAFT_40278</name>
</gene>
<accession>A0A0C9WFW0</accession>
<feature type="region of interest" description="Disordered" evidence="6">
    <location>
        <begin position="132"/>
        <end position="155"/>
    </location>
</feature>
<protein>
    <recommendedName>
        <fullName evidence="7">Zn(2)-C6 fungal-type domain-containing protein</fullName>
    </recommendedName>
</protein>
<evidence type="ECO:0000256" key="1">
    <source>
        <dbReference type="ARBA" id="ARBA00004123"/>
    </source>
</evidence>
<dbReference type="PANTHER" id="PTHR47338">
    <property type="entry name" value="ZN(II)2CYS6 TRANSCRIPTION FACTOR (EUROFUNG)-RELATED"/>
    <property type="match status" value="1"/>
</dbReference>
<dbReference type="GO" id="GO:0005634">
    <property type="term" value="C:nucleus"/>
    <property type="evidence" value="ECO:0007669"/>
    <property type="project" value="UniProtKB-SubCell"/>
</dbReference>
<dbReference type="Proteomes" id="UP000053820">
    <property type="component" value="Unassembled WGS sequence"/>
</dbReference>
<dbReference type="InterPro" id="IPR036864">
    <property type="entry name" value="Zn2-C6_fun-type_DNA-bd_sf"/>
</dbReference>
<dbReference type="CDD" id="cd00067">
    <property type="entry name" value="GAL4"/>
    <property type="match status" value="2"/>
</dbReference>
<keyword evidence="9" id="KW-1185">Reference proteome</keyword>
<name>A0A0C9WFW0_9AGAM</name>
<proteinExistence type="predicted"/>
<keyword evidence="5" id="KW-0539">Nucleus</keyword>
<sequence>MICSNCRNKKIRCDGVKPKCGSCTGSRKYVQCDYNGIRPTVPNILPLRKGEACIPCRRKKKKCSGRRPFCETCAVAGHGDQCHYEHEARPNLTASLLEHTQELEARLQMYEGPSAPVTPFGFGAISYASSPSSSSSSANSSSFDPGPSGSRAPCFTNPPSTSSMECLDYYAISNLEGDSSGQIPPFTSATCPSMDSPHPMLQPGPPADRLLCFRMMFLAHGAHLGLCLSEEKLNALRLGDLSGAVLQPAMVHTAHVWGHLFWQLKHSISLPEEEMYLCKLAVDSLKHLPQSSPDIITWLGAHGLMGLYFFRRGDICRGREFILKASNIVLESNLHITLPLSEATNAFHLGAAVDESEERMSTLCQLLYVEKVSELMLKLPLQFNNQLDDEFQAAFTSTRPSASGNSLAILRTGSVSLLRETRQLLSGWDDWGSGQPNCSPWYNRYWSLIERLHKNLCSISQVHLRSTFDQQDHDTQLVLKFCVLVTSTALGDLHKHFASTNSESRRQCVDSAVEIVSVTSTLGDEDFDFLDPILSSCWSSTAKTLVQEGNNTLYASSIPVMLDVLRRAENTIRRATPSVSNM</sequence>
<dbReference type="Pfam" id="PF00172">
    <property type="entry name" value="Zn_clus"/>
    <property type="match status" value="2"/>
</dbReference>
<keyword evidence="4" id="KW-0804">Transcription</keyword>
<evidence type="ECO:0000256" key="4">
    <source>
        <dbReference type="ARBA" id="ARBA00023163"/>
    </source>
</evidence>
<dbReference type="InterPro" id="IPR001138">
    <property type="entry name" value="Zn2Cys6_DnaBD"/>
</dbReference>
<dbReference type="InterPro" id="IPR050815">
    <property type="entry name" value="TF_fung"/>
</dbReference>
<keyword evidence="2" id="KW-0479">Metal-binding</keyword>
<dbReference type="HOGENOM" id="CLU_033746_0_0_1"/>
<dbReference type="OrthoDB" id="2017365at2759"/>
<dbReference type="PROSITE" id="PS00463">
    <property type="entry name" value="ZN2_CY6_FUNGAL_1"/>
    <property type="match status" value="1"/>
</dbReference>
<dbReference type="GO" id="GO:0000981">
    <property type="term" value="F:DNA-binding transcription factor activity, RNA polymerase II-specific"/>
    <property type="evidence" value="ECO:0007669"/>
    <property type="project" value="InterPro"/>
</dbReference>
<dbReference type="PROSITE" id="PS50048">
    <property type="entry name" value="ZN2_CY6_FUNGAL_2"/>
    <property type="match status" value="2"/>
</dbReference>
<evidence type="ECO:0000256" key="3">
    <source>
        <dbReference type="ARBA" id="ARBA00023015"/>
    </source>
</evidence>
<organism evidence="8 9">
    <name type="scientific">Hydnomerulius pinastri MD-312</name>
    <dbReference type="NCBI Taxonomy" id="994086"/>
    <lineage>
        <taxon>Eukaryota</taxon>
        <taxon>Fungi</taxon>
        <taxon>Dikarya</taxon>
        <taxon>Basidiomycota</taxon>
        <taxon>Agaricomycotina</taxon>
        <taxon>Agaricomycetes</taxon>
        <taxon>Agaricomycetidae</taxon>
        <taxon>Boletales</taxon>
        <taxon>Boletales incertae sedis</taxon>
        <taxon>Leucogyrophana</taxon>
    </lineage>
</organism>
<comment type="subcellular location">
    <subcellularLocation>
        <location evidence="1">Nucleus</location>
    </subcellularLocation>
</comment>
<reference evidence="8 9" key="1">
    <citation type="submission" date="2014-04" db="EMBL/GenBank/DDBJ databases">
        <title>Evolutionary Origins and Diversification of the Mycorrhizal Mutualists.</title>
        <authorList>
            <consortium name="DOE Joint Genome Institute"/>
            <consortium name="Mycorrhizal Genomics Consortium"/>
            <person name="Kohler A."/>
            <person name="Kuo A."/>
            <person name="Nagy L.G."/>
            <person name="Floudas D."/>
            <person name="Copeland A."/>
            <person name="Barry K.W."/>
            <person name="Cichocki N."/>
            <person name="Veneault-Fourrey C."/>
            <person name="LaButti K."/>
            <person name="Lindquist E.A."/>
            <person name="Lipzen A."/>
            <person name="Lundell T."/>
            <person name="Morin E."/>
            <person name="Murat C."/>
            <person name="Riley R."/>
            <person name="Ohm R."/>
            <person name="Sun H."/>
            <person name="Tunlid A."/>
            <person name="Henrissat B."/>
            <person name="Grigoriev I.V."/>
            <person name="Hibbett D.S."/>
            <person name="Martin F."/>
        </authorList>
    </citation>
    <scope>NUCLEOTIDE SEQUENCE [LARGE SCALE GENOMIC DNA]</scope>
    <source>
        <strain evidence="8 9">MD-312</strain>
    </source>
</reference>
<dbReference type="SUPFAM" id="SSF57701">
    <property type="entry name" value="Zn2/Cys6 DNA-binding domain"/>
    <property type="match status" value="2"/>
</dbReference>
<evidence type="ECO:0000313" key="8">
    <source>
        <dbReference type="EMBL" id="KIJ64537.1"/>
    </source>
</evidence>
<dbReference type="PANTHER" id="PTHR47338:SF29">
    <property type="entry name" value="ZN(2)-C6 FUNGAL-TYPE DOMAIN-CONTAINING PROTEIN"/>
    <property type="match status" value="1"/>
</dbReference>
<dbReference type="SMART" id="SM00066">
    <property type="entry name" value="GAL4"/>
    <property type="match status" value="2"/>
</dbReference>
<evidence type="ECO:0000313" key="9">
    <source>
        <dbReference type="Proteomes" id="UP000053820"/>
    </source>
</evidence>
<evidence type="ECO:0000256" key="6">
    <source>
        <dbReference type="SAM" id="MobiDB-lite"/>
    </source>
</evidence>
<evidence type="ECO:0000256" key="2">
    <source>
        <dbReference type="ARBA" id="ARBA00022723"/>
    </source>
</evidence>